<dbReference type="GO" id="GO:0004519">
    <property type="term" value="F:endonuclease activity"/>
    <property type="evidence" value="ECO:0007669"/>
    <property type="project" value="UniProtKB-KW"/>
</dbReference>
<keyword evidence="4" id="KW-1185">Reference proteome</keyword>
<keyword evidence="1" id="KW-1133">Transmembrane helix</keyword>
<reference evidence="3 4" key="1">
    <citation type="submission" date="2024-06" db="EMBL/GenBank/DDBJ databases">
        <authorList>
            <person name="Lee S.D."/>
        </authorList>
    </citation>
    <scope>NUCLEOTIDE SEQUENCE [LARGE SCALE GENOMIC DNA]</scope>
    <source>
        <strain evidence="3 4">N1-10</strain>
    </source>
</reference>
<sequence>MDVDPRFELVGVHDDARADRQRLGIQHGGTVNRNWRRRLRVRPPRSAPEWVAALVIAAAGVSLLWQAVAATAAYALPLAVGLALATAAAGAGVVVRRRLLLDRQRQRLGRLRLTLARVDAMDDRQFEFALRDLLIRDGLAARQVGRKGDQGADVIADDRRWGRIVVQAKHTTTGRNVGAQVMYVAKGTTGPAHHGHVSVVVTNGGITSGARAWADKHGIYHVDRDALRLWAEHGVSLPDLLHLPTRAGRRRRLRTAA</sequence>
<keyword evidence="3" id="KW-0540">Nuclease</keyword>
<keyword evidence="1" id="KW-0472">Membrane</keyword>
<dbReference type="InterPro" id="IPR052906">
    <property type="entry name" value="Type_IV_Methyl-Rstrct_Enzyme"/>
</dbReference>
<dbReference type="EMBL" id="JBEUKS010000015">
    <property type="protein sequence ID" value="MFC1443140.1"/>
    <property type="molecule type" value="Genomic_DNA"/>
</dbReference>
<organism evidence="3 4">
    <name type="scientific">Streptacidiphilus jeojiensis</name>
    <dbReference type="NCBI Taxonomy" id="3229225"/>
    <lineage>
        <taxon>Bacteria</taxon>
        <taxon>Bacillati</taxon>
        <taxon>Actinomycetota</taxon>
        <taxon>Actinomycetes</taxon>
        <taxon>Kitasatosporales</taxon>
        <taxon>Streptomycetaceae</taxon>
        <taxon>Streptacidiphilus</taxon>
    </lineage>
</organism>
<dbReference type="Gene3D" id="3.40.1350.10">
    <property type="match status" value="1"/>
</dbReference>
<feature type="transmembrane region" description="Helical" evidence="1">
    <location>
        <begin position="74"/>
        <end position="95"/>
    </location>
</feature>
<comment type="caution">
    <text evidence="3">The sequence shown here is derived from an EMBL/GenBank/DDBJ whole genome shotgun (WGS) entry which is preliminary data.</text>
</comment>
<feature type="transmembrane region" description="Helical" evidence="1">
    <location>
        <begin position="47"/>
        <end position="68"/>
    </location>
</feature>
<dbReference type="InterPro" id="IPR011335">
    <property type="entry name" value="Restrct_endonuc-II-like"/>
</dbReference>
<feature type="domain" description="Restriction endonuclease type IV Mrr" evidence="2">
    <location>
        <begin position="119"/>
        <end position="228"/>
    </location>
</feature>
<name>A0ABV6XXZ0_9ACTN</name>
<proteinExistence type="predicted"/>
<accession>A0ABV6XXZ0</accession>
<dbReference type="RefSeq" id="WP_380568192.1">
    <property type="nucleotide sequence ID" value="NZ_JBEUKS010000015.1"/>
</dbReference>
<protein>
    <submittedName>
        <fullName evidence="3">Restriction endonuclease</fullName>
    </submittedName>
</protein>
<evidence type="ECO:0000259" key="2">
    <source>
        <dbReference type="Pfam" id="PF04471"/>
    </source>
</evidence>
<evidence type="ECO:0000313" key="4">
    <source>
        <dbReference type="Proteomes" id="UP001592581"/>
    </source>
</evidence>
<evidence type="ECO:0000313" key="3">
    <source>
        <dbReference type="EMBL" id="MFC1443140.1"/>
    </source>
</evidence>
<dbReference type="PANTHER" id="PTHR30015">
    <property type="entry name" value="MRR RESTRICTION SYSTEM PROTEIN"/>
    <property type="match status" value="1"/>
</dbReference>
<keyword evidence="1" id="KW-0812">Transmembrane</keyword>
<dbReference type="Proteomes" id="UP001592581">
    <property type="component" value="Unassembled WGS sequence"/>
</dbReference>
<dbReference type="InterPro" id="IPR011856">
    <property type="entry name" value="tRNA_endonuc-like_dom_sf"/>
</dbReference>
<keyword evidence="3" id="KW-0378">Hydrolase</keyword>
<dbReference type="Pfam" id="PF04471">
    <property type="entry name" value="Mrr_cat"/>
    <property type="match status" value="1"/>
</dbReference>
<keyword evidence="3" id="KW-0255">Endonuclease</keyword>
<dbReference type="SUPFAM" id="SSF52980">
    <property type="entry name" value="Restriction endonuclease-like"/>
    <property type="match status" value="1"/>
</dbReference>
<dbReference type="InterPro" id="IPR007560">
    <property type="entry name" value="Restrct_endonuc_IV_Mrr"/>
</dbReference>
<evidence type="ECO:0000256" key="1">
    <source>
        <dbReference type="SAM" id="Phobius"/>
    </source>
</evidence>
<gene>
    <name evidence="3" type="ORF">ABUW04_33370</name>
</gene>
<dbReference type="PANTHER" id="PTHR30015:SF6">
    <property type="entry name" value="SLL1429 PROTEIN"/>
    <property type="match status" value="1"/>
</dbReference>